<gene>
    <name evidence="1" type="ORF">GJW-30_1_02504</name>
</gene>
<reference evidence="1 2" key="1">
    <citation type="submission" date="2015-08" db="EMBL/GenBank/DDBJ databases">
        <title>Investigation of the bacterial diversity of lava forest soil.</title>
        <authorList>
            <person name="Lee J.S."/>
        </authorList>
    </citation>
    <scope>NUCLEOTIDE SEQUENCE [LARGE SCALE GENOMIC DNA]</scope>
    <source>
        <strain evidence="1 2">GJW-30</strain>
    </source>
</reference>
<proteinExistence type="predicted"/>
<accession>A0A0S3PVJ4</accession>
<dbReference type="KEGG" id="vgo:GJW-30_1_02504"/>
<evidence type="ECO:0000313" key="2">
    <source>
        <dbReference type="Proteomes" id="UP000236884"/>
    </source>
</evidence>
<protein>
    <submittedName>
        <fullName evidence="1">Uncharacterized protein</fullName>
    </submittedName>
</protein>
<dbReference type="Proteomes" id="UP000236884">
    <property type="component" value="Chromosome"/>
</dbReference>
<name>A0A0S3PVJ4_9BRAD</name>
<dbReference type="AlphaFoldDB" id="A0A0S3PVJ4"/>
<organism evidence="1 2">
    <name type="scientific">Variibacter gotjawalensis</name>
    <dbReference type="NCBI Taxonomy" id="1333996"/>
    <lineage>
        <taxon>Bacteria</taxon>
        <taxon>Pseudomonadati</taxon>
        <taxon>Pseudomonadota</taxon>
        <taxon>Alphaproteobacteria</taxon>
        <taxon>Hyphomicrobiales</taxon>
        <taxon>Nitrobacteraceae</taxon>
        <taxon>Variibacter</taxon>
    </lineage>
</organism>
<dbReference type="EMBL" id="AP014946">
    <property type="protein sequence ID" value="BAT59969.1"/>
    <property type="molecule type" value="Genomic_DNA"/>
</dbReference>
<sequence length="57" mass="6324">MARLVRAIHVFLLGKIRQVVDGPHKAGHDDGVWRGVVAYELTIRPSTPTRTVPSFAM</sequence>
<keyword evidence="2" id="KW-1185">Reference proteome</keyword>
<evidence type="ECO:0000313" key="1">
    <source>
        <dbReference type="EMBL" id="BAT59969.1"/>
    </source>
</evidence>